<dbReference type="AlphaFoldDB" id="A0A8J5IBI7"/>
<sequence>MVAKTKWLGELKANCRKMVKPFKKNLLLWIELRRLQRLEGKNAPVMAADTRWSTIEKCFASVLESESTLLSMVSGREFFKKAIVFERSARPISDVYKMFIELLQKYREMTRSLGISAASWMIASRMNDDTRDRVVMFISNCRELTFVRDKRASVQEFWGGLQGFPLLQKVATRVFASASSSAADERNFSTHKFIHYSVRNAVKEGSVEKLIFIFFNAKSIGAEDIAVFDAFENLAGATSDEETGNHDSASEYY</sequence>
<dbReference type="GO" id="GO:0046983">
    <property type="term" value="F:protein dimerization activity"/>
    <property type="evidence" value="ECO:0007669"/>
    <property type="project" value="InterPro"/>
</dbReference>
<name>A0A8J5IBI7_9STRA</name>
<evidence type="ECO:0000313" key="3">
    <source>
        <dbReference type="Proteomes" id="UP000709295"/>
    </source>
</evidence>
<dbReference type="Proteomes" id="UP000709295">
    <property type="component" value="Unassembled WGS sequence"/>
</dbReference>
<protein>
    <recommendedName>
        <fullName evidence="1">HAT C-terminal dimerisation domain-containing protein</fullName>
    </recommendedName>
</protein>
<gene>
    <name evidence="2" type="ORF">JG688_00012277</name>
</gene>
<feature type="domain" description="HAT C-terminal dimerisation" evidence="1">
    <location>
        <begin position="151"/>
        <end position="215"/>
    </location>
</feature>
<accession>A0A8J5IBI7</accession>
<keyword evidence="3" id="KW-1185">Reference proteome</keyword>
<evidence type="ECO:0000313" key="2">
    <source>
        <dbReference type="EMBL" id="KAG6954578.1"/>
    </source>
</evidence>
<comment type="caution">
    <text evidence="2">The sequence shown here is derived from an EMBL/GenBank/DDBJ whole genome shotgun (WGS) entry which is preliminary data.</text>
</comment>
<proteinExistence type="predicted"/>
<reference evidence="2" key="1">
    <citation type="submission" date="2021-01" db="EMBL/GenBank/DDBJ databases">
        <title>Phytophthora aleatoria, a newly-described species from Pinus radiata is distinct from Phytophthora cactorum isolates based on comparative genomics.</title>
        <authorList>
            <person name="Mcdougal R."/>
            <person name="Panda P."/>
            <person name="Williams N."/>
            <person name="Studholme D.J."/>
        </authorList>
    </citation>
    <scope>NUCLEOTIDE SEQUENCE</scope>
    <source>
        <strain evidence="2">NZFS 4037</strain>
    </source>
</reference>
<dbReference type="InterPro" id="IPR008906">
    <property type="entry name" value="HATC_C_dom"/>
</dbReference>
<dbReference type="Pfam" id="PF05699">
    <property type="entry name" value="Dimer_Tnp_hAT"/>
    <property type="match status" value="1"/>
</dbReference>
<dbReference type="EMBL" id="JAENGY010000933">
    <property type="protein sequence ID" value="KAG6954578.1"/>
    <property type="molecule type" value="Genomic_DNA"/>
</dbReference>
<evidence type="ECO:0000259" key="1">
    <source>
        <dbReference type="Pfam" id="PF05699"/>
    </source>
</evidence>
<organism evidence="2 3">
    <name type="scientific">Phytophthora aleatoria</name>
    <dbReference type="NCBI Taxonomy" id="2496075"/>
    <lineage>
        <taxon>Eukaryota</taxon>
        <taxon>Sar</taxon>
        <taxon>Stramenopiles</taxon>
        <taxon>Oomycota</taxon>
        <taxon>Peronosporomycetes</taxon>
        <taxon>Peronosporales</taxon>
        <taxon>Peronosporaceae</taxon>
        <taxon>Phytophthora</taxon>
    </lineage>
</organism>